<keyword evidence="3" id="KW-0378">Hydrolase</keyword>
<dbReference type="Gene3D" id="1.50.10.10">
    <property type="match status" value="1"/>
</dbReference>
<evidence type="ECO:0000313" key="3">
    <source>
        <dbReference type="EMBL" id="KUG20320.1"/>
    </source>
</evidence>
<dbReference type="PANTHER" id="PTHR31616">
    <property type="entry name" value="TREHALASE"/>
    <property type="match status" value="1"/>
</dbReference>
<dbReference type="PANTHER" id="PTHR31616:SF0">
    <property type="entry name" value="GLUCAN 1,4-ALPHA-GLUCOSIDASE"/>
    <property type="match status" value="1"/>
</dbReference>
<dbReference type="SUPFAM" id="SSF48208">
    <property type="entry name" value="Six-hairpin glycosidases"/>
    <property type="match status" value="1"/>
</dbReference>
<comment type="caution">
    <text evidence="3">The sequence shown here is derived from an EMBL/GenBank/DDBJ whole genome shotgun (WGS) entry which is preliminary data.</text>
</comment>
<dbReference type="GO" id="GO:0004339">
    <property type="term" value="F:glucan 1,4-alpha-glucosidase activity"/>
    <property type="evidence" value="ECO:0007669"/>
    <property type="project" value="UniProtKB-EC"/>
</dbReference>
<protein>
    <submittedName>
        <fullName evidence="3">Glucoamylase</fullName>
        <ecNumber evidence="3">3.2.1.3</ecNumber>
    </submittedName>
</protein>
<feature type="domain" description="GH15-like" evidence="1">
    <location>
        <begin position="247"/>
        <end position="600"/>
    </location>
</feature>
<dbReference type="Pfam" id="PF19291">
    <property type="entry name" value="TREH_N"/>
    <property type="match status" value="1"/>
</dbReference>
<evidence type="ECO:0000259" key="2">
    <source>
        <dbReference type="Pfam" id="PF19291"/>
    </source>
</evidence>
<organism evidence="3">
    <name type="scientific">hydrocarbon metagenome</name>
    <dbReference type="NCBI Taxonomy" id="938273"/>
    <lineage>
        <taxon>unclassified sequences</taxon>
        <taxon>metagenomes</taxon>
        <taxon>ecological metagenomes</taxon>
    </lineage>
</organism>
<gene>
    <name evidence="3" type="ORF">ASZ90_009931</name>
</gene>
<dbReference type="EC" id="3.2.1.3" evidence="3"/>
<dbReference type="Pfam" id="PF00723">
    <property type="entry name" value="Glyco_hydro_15"/>
    <property type="match status" value="1"/>
</dbReference>
<dbReference type="InterPro" id="IPR012341">
    <property type="entry name" value="6hp_glycosidase-like_sf"/>
</dbReference>
<dbReference type="InterPro" id="IPR011613">
    <property type="entry name" value="GH15-like"/>
</dbReference>
<dbReference type="EMBL" id="LNQE01001203">
    <property type="protein sequence ID" value="KUG20320.1"/>
    <property type="molecule type" value="Genomic_DNA"/>
</dbReference>
<evidence type="ECO:0000259" key="1">
    <source>
        <dbReference type="Pfam" id="PF00723"/>
    </source>
</evidence>
<dbReference type="InterPro" id="IPR008928">
    <property type="entry name" value="6-hairpin_glycosidase_sf"/>
</dbReference>
<dbReference type="InterPro" id="IPR045582">
    <property type="entry name" value="Trehalase-like_N"/>
</dbReference>
<keyword evidence="3" id="KW-0326">Glycosidase</keyword>
<feature type="domain" description="Trehalase-like N-terminal" evidence="2">
    <location>
        <begin position="8"/>
        <end position="160"/>
    </location>
</feature>
<reference evidence="3" key="1">
    <citation type="journal article" date="2015" name="Proc. Natl. Acad. Sci. U.S.A.">
        <title>Networks of energetic and metabolic interactions define dynamics in microbial communities.</title>
        <authorList>
            <person name="Embree M."/>
            <person name="Liu J.K."/>
            <person name="Al-Bassam M.M."/>
            <person name="Zengler K."/>
        </authorList>
    </citation>
    <scope>NUCLEOTIDE SEQUENCE</scope>
</reference>
<accession>A0A0W8FHG7</accession>
<name>A0A0W8FHG7_9ZZZZ</name>
<proteinExistence type="predicted"/>
<dbReference type="AlphaFoldDB" id="A0A0W8FHG7"/>
<dbReference type="GO" id="GO:0005975">
    <property type="term" value="P:carbohydrate metabolic process"/>
    <property type="evidence" value="ECO:0007669"/>
    <property type="project" value="InterPro"/>
</dbReference>
<sequence>MPESGDYRPIADYAAIGNLRAVALVCRDGSIDWCCFPHLDRASVFAAMLDARRGGRFKVSLPGAEMGEQEYIKDTAVVVTKFKAGEAVLAVTDMMPIKGDIQGRCGPDGTNDIHRILECSGGDLEAEVEWSPRFDFARSHMDIRRVKGGWAATDGDITMTLSGADGDVADEDFGPVLNGRLPMKAGDRKLLITRWNSEDTGNDPDQSMVMLEETVEAWQAWAHREGTTHSHDWAGDWLPFLLRSEVVLKMLAHTETGAIAAAPTTSLPEEIGGIRNWDYRYAWIRDASLTAQALVSLGHKAEAVEFLSWMERVSEEHFEAGVGPQIMYSVHGESDLEEVEVTHLEGYRGSRPVRIGNEAAEQLQLEVYGELLMTGYELLRRGVQLERHIMEFLRDVADHACSVWEEPDYGIWEVRTEPRHFVYSKVMIWAALDRAIHLAEDFGLEGDVERWRETRERVRARVLEEGYDPGVGAFVQAFGSKDLDAANLRIPLLEFLPFEDPRVQGTIDRTLERLTENEFVYRYRTDDGLPGEEGAFGLCTCWLIDALALSGRTQEAREILEHLIGHANHVGLYAEQFDPETGEFLGNFPQAFTHIGLINSVLYLAYAEGRETPEHAPIGTPTHRRELGREHARFEEMQHAPPPGQ</sequence>